<dbReference type="EMBL" id="BGPR01263948">
    <property type="protein sequence ID" value="GBM79598.1"/>
    <property type="molecule type" value="Genomic_DNA"/>
</dbReference>
<comment type="caution">
    <text evidence="3">The sequence shown here is derived from an EMBL/GenBank/DDBJ whole genome shotgun (WGS) entry which is preliminary data.</text>
</comment>
<sequence>MCLLLWLLATNCHVVVTPTLVQLGLTRKSEPAFSSHAHRETSAGSN</sequence>
<dbReference type="EMBL" id="BGPR01263852">
    <property type="protein sequence ID" value="GBM79289.1"/>
    <property type="molecule type" value="Genomic_DNA"/>
</dbReference>
<dbReference type="Proteomes" id="UP000499080">
    <property type="component" value="Unassembled WGS sequence"/>
</dbReference>
<proteinExistence type="predicted"/>
<gene>
    <name evidence="4" type="ORF">AVEN_209711_1</name>
    <name evidence="2" type="ORF">AVEN_269270_1</name>
    <name evidence="3" type="ORF">AVEN_63370_1</name>
</gene>
<evidence type="ECO:0000313" key="2">
    <source>
        <dbReference type="EMBL" id="GBM79289.1"/>
    </source>
</evidence>
<accession>A0A4Y2ING8</accession>
<organism evidence="3 5">
    <name type="scientific">Araneus ventricosus</name>
    <name type="common">Orbweaver spider</name>
    <name type="synonym">Epeira ventricosa</name>
    <dbReference type="NCBI Taxonomy" id="182803"/>
    <lineage>
        <taxon>Eukaryota</taxon>
        <taxon>Metazoa</taxon>
        <taxon>Ecdysozoa</taxon>
        <taxon>Arthropoda</taxon>
        <taxon>Chelicerata</taxon>
        <taxon>Arachnida</taxon>
        <taxon>Araneae</taxon>
        <taxon>Araneomorphae</taxon>
        <taxon>Entelegynae</taxon>
        <taxon>Araneoidea</taxon>
        <taxon>Araneidae</taxon>
        <taxon>Araneus</taxon>
    </lineage>
</organism>
<dbReference type="AlphaFoldDB" id="A0A4Y2ING8"/>
<feature type="chain" id="PRO_5036362094" evidence="1">
    <location>
        <begin position="18"/>
        <end position="46"/>
    </location>
</feature>
<evidence type="ECO:0000256" key="1">
    <source>
        <dbReference type="SAM" id="SignalP"/>
    </source>
</evidence>
<evidence type="ECO:0000313" key="3">
    <source>
        <dbReference type="EMBL" id="GBM79401.1"/>
    </source>
</evidence>
<name>A0A4Y2ING8_ARAVE</name>
<dbReference type="EMBL" id="BGPR01263885">
    <property type="protein sequence ID" value="GBM79401.1"/>
    <property type="molecule type" value="Genomic_DNA"/>
</dbReference>
<protein>
    <submittedName>
        <fullName evidence="3">Uncharacterized protein</fullName>
    </submittedName>
</protein>
<feature type="non-terminal residue" evidence="3">
    <location>
        <position position="46"/>
    </location>
</feature>
<keyword evidence="1" id="KW-0732">Signal</keyword>
<evidence type="ECO:0000313" key="4">
    <source>
        <dbReference type="EMBL" id="GBM79598.1"/>
    </source>
</evidence>
<keyword evidence="5" id="KW-1185">Reference proteome</keyword>
<reference evidence="3 5" key="1">
    <citation type="journal article" date="2019" name="Sci. Rep.">
        <title>Orb-weaving spider Araneus ventricosus genome elucidates the spidroin gene catalogue.</title>
        <authorList>
            <person name="Kono N."/>
            <person name="Nakamura H."/>
            <person name="Ohtoshi R."/>
            <person name="Moran D.A.P."/>
            <person name="Shinohara A."/>
            <person name="Yoshida Y."/>
            <person name="Fujiwara M."/>
            <person name="Mori M."/>
            <person name="Tomita M."/>
            <person name="Arakawa K."/>
        </authorList>
    </citation>
    <scope>NUCLEOTIDE SEQUENCE [LARGE SCALE GENOMIC DNA]</scope>
</reference>
<feature type="signal peptide" evidence="1">
    <location>
        <begin position="1"/>
        <end position="17"/>
    </location>
</feature>
<evidence type="ECO:0000313" key="5">
    <source>
        <dbReference type="Proteomes" id="UP000499080"/>
    </source>
</evidence>